<keyword evidence="2" id="KW-1185">Reference proteome</keyword>
<sequence length="125" mass="13971">MSKNNFFRGKSSRSHGKFERCRTKYVCLFMHVYEIRLAAPVTAHSTGLNPPPIILSTIYLNLIFHLCDIWAQLDTAKTGVVGPHVRLGYAHLAKFLITSTPRYALLQSSNEESGPRVRTVARVGG</sequence>
<reference evidence="1 2" key="1">
    <citation type="journal article" date="2019" name="Commun. Biol.">
        <title>The bagworm genome reveals a unique fibroin gene that provides high tensile strength.</title>
        <authorList>
            <person name="Kono N."/>
            <person name="Nakamura H."/>
            <person name="Ohtoshi R."/>
            <person name="Tomita M."/>
            <person name="Numata K."/>
            <person name="Arakawa K."/>
        </authorList>
    </citation>
    <scope>NUCLEOTIDE SEQUENCE [LARGE SCALE GENOMIC DNA]</scope>
</reference>
<gene>
    <name evidence="1" type="ORF">EVAR_5318_1</name>
</gene>
<accession>A0A4C1TNZ0</accession>
<comment type="caution">
    <text evidence="1">The sequence shown here is derived from an EMBL/GenBank/DDBJ whole genome shotgun (WGS) entry which is preliminary data.</text>
</comment>
<evidence type="ECO:0000313" key="1">
    <source>
        <dbReference type="EMBL" id="GBP15621.1"/>
    </source>
</evidence>
<dbReference type="Proteomes" id="UP000299102">
    <property type="component" value="Unassembled WGS sequence"/>
</dbReference>
<dbReference type="AlphaFoldDB" id="A0A4C1TNZ0"/>
<proteinExistence type="predicted"/>
<dbReference type="EMBL" id="BGZK01000073">
    <property type="protein sequence ID" value="GBP15621.1"/>
    <property type="molecule type" value="Genomic_DNA"/>
</dbReference>
<evidence type="ECO:0000313" key="2">
    <source>
        <dbReference type="Proteomes" id="UP000299102"/>
    </source>
</evidence>
<protein>
    <submittedName>
        <fullName evidence="1">Uncharacterized protein</fullName>
    </submittedName>
</protein>
<organism evidence="1 2">
    <name type="scientific">Eumeta variegata</name>
    <name type="common">Bagworm moth</name>
    <name type="synonym">Eumeta japonica</name>
    <dbReference type="NCBI Taxonomy" id="151549"/>
    <lineage>
        <taxon>Eukaryota</taxon>
        <taxon>Metazoa</taxon>
        <taxon>Ecdysozoa</taxon>
        <taxon>Arthropoda</taxon>
        <taxon>Hexapoda</taxon>
        <taxon>Insecta</taxon>
        <taxon>Pterygota</taxon>
        <taxon>Neoptera</taxon>
        <taxon>Endopterygota</taxon>
        <taxon>Lepidoptera</taxon>
        <taxon>Glossata</taxon>
        <taxon>Ditrysia</taxon>
        <taxon>Tineoidea</taxon>
        <taxon>Psychidae</taxon>
        <taxon>Oiketicinae</taxon>
        <taxon>Eumeta</taxon>
    </lineage>
</organism>
<name>A0A4C1TNZ0_EUMVA</name>